<gene>
    <name evidence="8" type="ORF">PO587_39270</name>
</gene>
<dbReference type="InterPro" id="IPR016215">
    <property type="entry name" value="NTA_MOA"/>
</dbReference>
<keyword evidence="1" id="KW-0285">Flavoprotein</keyword>
<keyword evidence="4 8" id="KW-0503">Monooxygenase</keyword>
<dbReference type="NCBIfam" id="TIGR03860">
    <property type="entry name" value="FMN_nitrolo"/>
    <property type="match status" value="1"/>
</dbReference>
<accession>A0ABT5G726</accession>
<proteinExistence type="inferred from homology"/>
<dbReference type="Gene3D" id="3.20.20.30">
    <property type="entry name" value="Luciferase-like domain"/>
    <property type="match status" value="1"/>
</dbReference>
<feature type="region of interest" description="Disordered" evidence="6">
    <location>
        <begin position="450"/>
        <end position="483"/>
    </location>
</feature>
<evidence type="ECO:0000256" key="6">
    <source>
        <dbReference type="SAM" id="MobiDB-lite"/>
    </source>
</evidence>
<dbReference type="PANTHER" id="PTHR30011">
    <property type="entry name" value="ALKANESULFONATE MONOOXYGENASE-RELATED"/>
    <property type="match status" value="1"/>
</dbReference>
<comment type="similarity">
    <text evidence="5">Belongs to the NtaA/SnaA/DszA monooxygenase family.</text>
</comment>
<dbReference type="EC" id="1.14.-.-" evidence="8"/>
<organism evidence="8 9">
    <name type="scientific">Streptomyces gilvifuscus</name>
    <dbReference type="NCBI Taxonomy" id="1550617"/>
    <lineage>
        <taxon>Bacteria</taxon>
        <taxon>Bacillati</taxon>
        <taxon>Actinomycetota</taxon>
        <taxon>Actinomycetes</taxon>
        <taxon>Kitasatosporales</taxon>
        <taxon>Streptomycetaceae</taxon>
        <taxon>Streptomyces</taxon>
    </lineage>
</organism>
<dbReference type="EMBL" id="JAQOSK010000023">
    <property type="protein sequence ID" value="MDC2960481.1"/>
    <property type="molecule type" value="Genomic_DNA"/>
</dbReference>
<comment type="caution">
    <text evidence="8">The sequence shown here is derived from an EMBL/GenBank/DDBJ whole genome shotgun (WGS) entry which is preliminary data.</text>
</comment>
<keyword evidence="2" id="KW-0288">FMN</keyword>
<dbReference type="GO" id="GO:0004497">
    <property type="term" value="F:monooxygenase activity"/>
    <property type="evidence" value="ECO:0007669"/>
    <property type="project" value="UniProtKB-KW"/>
</dbReference>
<dbReference type="PANTHER" id="PTHR30011:SF16">
    <property type="entry name" value="C2H2 FINGER DOMAIN TRANSCRIPTION FACTOR (EUROFUNG)-RELATED"/>
    <property type="match status" value="1"/>
</dbReference>
<dbReference type="InterPro" id="IPR036661">
    <property type="entry name" value="Luciferase-like_sf"/>
</dbReference>
<evidence type="ECO:0000256" key="5">
    <source>
        <dbReference type="ARBA" id="ARBA00033748"/>
    </source>
</evidence>
<keyword evidence="9" id="KW-1185">Reference proteome</keyword>
<evidence type="ECO:0000259" key="7">
    <source>
        <dbReference type="Pfam" id="PF00296"/>
    </source>
</evidence>
<dbReference type="InterPro" id="IPR011251">
    <property type="entry name" value="Luciferase-like_dom"/>
</dbReference>
<dbReference type="Pfam" id="PF00296">
    <property type="entry name" value="Bac_luciferase"/>
    <property type="match status" value="1"/>
</dbReference>
<feature type="compositionally biased region" description="Basic and acidic residues" evidence="6">
    <location>
        <begin position="461"/>
        <end position="471"/>
    </location>
</feature>
<sequence length="483" mass="52264">MSRIDPLDVPRPDAQLHFGVFFQGVNHWTIWSAPDSGSQIDPASFRKVAQTAERGLFDAFFLGEGLRLREVDGKIHDLDVAGRPDAITQLAALAAVTRRIGLVSTSNSTFNEPADLARRLSGLDLLSAGRAGWNVVTTDNAWTGANFRRGGYLDHADRYRRAEEFLTVARALWNGWEDGAVAGSAHAPAWSAPGAVHPVRHKGPQFDVDLVPTLPRSAQGHPVIFQAGDSGEGRDFAALNADVIFSAHGTDFDDALAFAHDIRRRLRAVGRPDDAVRILPGTEIILGATEEEAREKKRWIRLQQVTPATALGIAGLLWGIDLSGRDADGPLPKEDPVVTDNDGSFGARRIADPRAVVAEWRAKAEAHGWSLRETVIALGPQRGHVGTPSGLADKFAHFVRHGAIDGFNITPYLIPDGLDDIVDLLVPELQERGVYRTEYTGTTLREHLGLRAPLDTGPGHMTDKKLSHADRNAAASGARSGLT</sequence>
<evidence type="ECO:0000256" key="2">
    <source>
        <dbReference type="ARBA" id="ARBA00022643"/>
    </source>
</evidence>
<name>A0ABT5G726_9ACTN</name>
<dbReference type="SUPFAM" id="SSF51679">
    <property type="entry name" value="Bacterial luciferase-like"/>
    <property type="match status" value="1"/>
</dbReference>
<evidence type="ECO:0000313" key="8">
    <source>
        <dbReference type="EMBL" id="MDC2960481.1"/>
    </source>
</evidence>
<dbReference type="InterPro" id="IPR051260">
    <property type="entry name" value="Diverse_substr_monoxygenases"/>
</dbReference>
<evidence type="ECO:0000256" key="4">
    <source>
        <dbReference type="ARBA" id="ARBA00023033"/>
    </source>
</evidence>
<dbReference type="PIRSF" id="PIRSF000337">
    <property type="entry name" value="NTA_MOA"/>
    <property type="match status" value="1"/>
</dbReference>
<evidence type="ECO:0000313" key="9">
    <source>
        <dbReference type="Proteomes" id="UP001221328"/>
    </source>
</evidence>
<feature type="domain" description="Luciferase-like" evidence="7">
    <location>
        <begin position="34"/>
        <end position="402"/>
    </location>
</feature>
<evidence type="ECO:0000256" key="1">
    <source>
        <dbReference type="ARBA" id="ARBA00022630"/>
    </source>
</evidence>
<evidence type="ECO:0000256" key="3">
    <source>
        <dbReference type="ARBA" id="ARBA00023002"/>
    </source>
</evidence>
<reference evidence="8 9" key="1">
    <citation type="journal article" date="2015" name="Int. J. Syst. Evol. Microbiol.">
        <title>Streptomyces gilvifuscus sp. nov., an actinomycete that produces antibacterial compounds isolated from soil.</title>
        <authorList>
            <person name="Nguyen T.M."/>
            <person name="Kim J."/>
        </authorList>
    </citation>
    <scope>NUCLEOTIDE SEQUENCE [LARGE SCALE GENOMIC DNA]</scope>
    <source>
        <strain evidence="8 9">T113</strain>
    </source>
</reference>
<dbReference type="RefSeq" id="WP_272178625.1">
    <property type="nucleotide sequence ID" value="NZ_JAQOSK010000023.1"/>
</dbReference>
<keyword evidence="3 8" id="KW-0560">Oxidoreductase</keyword>
<protein>
    <submittedName>
        <fullName evidence="8">NtaA/DmoA family FMN-dependent monooxygenase</fullName>
        <ecNumber evidence="8">1.14.-.-</ecNumber>
    </submittedName>
</protein>
<dbReference type="Proteomes" id="UP001221328">
    <property type="component" value="Unassembled WGS sequence"/>
</dbReference>
<dbReference type="CDD" id="cd01095">
    <property type="entry name" value="Nitrilotriacetate_monoxgenase"/>
    <property type="match status" value="1"/>
</dbReference>